<proteinExistence type="predicted"/>
<protein>
    <submittedName>
        <fullName evidence="2">Uncharacterized protein</fullName>
    </submittedName>
</protein>
<accession>Q0V081</accession>
<evidence type="ECO:0000313" key="3">
    <source>
        <dbReference type="Proteomes" id="UP000001055"/>
    </source>
</evidence>
<organism evidence="2 3">
    <name type="scientific">Phaeosphaeria nodorum (strain SN15 / ATCC MYA-4574 / FGSC 10173)</name>
    <name type="common">Glume blotch fungus</name>
    <name type="synonym">Parastagonospora nodorum</name>
    <dbReference type="NCBI Taxonomy" id="321614"/>
    <lineage>
        <taxon>Eukaryota</taxon>
        <taxon>Fungi</taxon>
        <taxon>Dikarya</taxon>
        <taxon>Ascomycota</taxon>
        <taxon>Pezizomycotina</taxon>
        <taxon>Dothideomycetes</taxon>
        <taxon>Pleosporomycetidae</taxon>
        <taxon>Pleosporales</taxon>
        <taxon>Pleosporineae</taxon>
        <taxon>Phaeosphaeriaceae</taxon>
        <taxon>Parastagonospora</taxon>
    </lineage>
</organism>
<dbReference type="RefSeq" id="XP_001793185.1">
    <property type="nucleotide sequence ID" value="XM_001793133.1"/>
</dbReference>
<dbReference type="EMBL" id="CH445328">
    <property type="protein sequence ID" value="EAT89314.2"/>
    <property type="molecule type" value="Genomic_DNA"/>
</dbReference>
<dbReference type="Proteomes" id="UP000001055">
    <property type="component" value="Unassembled WGS sequence"/>
</dbReference>
<gene>
    <name evidence="2" type="ORF">SNOG_02583</name>
</gene>
<dbReference type="KEGG" id="pno:SNOG_02583"/>
<sequence>MGYTNNWLSSDQILALRHLPVMPVTYRSLTKRRPLVTAASSTSSRVHRAFHEIPSYGPASCCARKEGRASTCIGEAKGVVVNSVCHMINSLAQIAGSQGPTAARPLYRRKIISADATCHRNITLHKDNSHKVIQDPLPSLPPATDPPATQAHTHPSPWVTEPRHSRSATARATAAPKKQSRRSNPTPQPRASSAKPASRPSRAPRARRC</sequence>
<name>Q0V081_PHANO</name>
<feature type="region of interest" description="Disordered" evidence="1">
    <location>
        <begin position="126"/>
        <end position="209"/>
    </location>
</feature>
<evidence type="ECO:0000313" key="2">
    <source>
        <dbReference type="EMBL" id="EAT89314.2"/>
    </source>
</evidence>
<dbReference type="GeneID" id="5970042"/>
<dbReference type="HOGENOM" id="CLU_1315806_0_0_1"/>
<feature type="compositionally biased region" description="Low complexity" evidence="1">
    <location>
        <begin position="189"/>
        <end position="201"/>
    </location>
</feature>
<reference evidence="3" key="1">
    <citation type="journal article" date="2007" name="Plant Cell">
        <title>Dothideomycete-plant interactions illuminated by genome sequencing and EST analysis of the wheat pathogen Stagonospora nodorum.</title>
        <authorList>
            <person name="Hane J.K."/>
            <person name="Lowe R.G."/>
            <person name="Solomon P.S."/>
            <person name="Tan K.C."/>
            <person name="Schoch C.L."/>
            <person name="Spatafora J.W."/>
            <person name="Crous P.W."/>
            <person name="Kodira C."/>
            <person name="Birren B.W."/>
            <person name="Galagan J.E."/>
            <person name="Torriani S.F."/>
            <person name="McDonald B.A."/>
            <person name="Oliver R.P."/>
        </authorList>
    </citation>
    <scope>NUCLEOTIDE SEQUENCE [LARGE SCALE GENOMIC DNA]</scope>
    <source>
        <strain evidence="3">SN15 / ATCC MYA-4574 / FGSC 10173</strain>
    </source>
</reference>
<evidence type="ECO:0000256" key="1">
    <source>
        <dbReference type="SAM" id="MobiDB-lite"/>
    </source>
</evidence>
<dbReference type="AlphaFoldDB" id="Q0V081"/>
<dbReference type="InParanoid" id="Q0V081"/>